<dbReference type="PROSITE" id="PS51900">
    <property type="entry name" value="CB"/>
    <property type="match status" value="1"/>
</dbReference>
<protein>
    <recommendedName>
        <fullName evidence="9">Integrase</fullName>
    </recommendedName>
</protein>
<proteinExistence type="predicted"/>
<evidence type="ECO:0000256" key="4">
    <source>
        <dbReference type="PROSITE-ProRule" id="PRU01248"/>
    </source>
</evidence>
<dbReference type="InterPro" id="IPR010998">
    <property type="entry name" value="Integrase_recombinase_N"/>
</dbReference>
<dbReference type="PANTHER" id="PTHR30349">
    <property type="entry name" value="PHAGE INTEGRASE-RELATED"/>
    <property type="match status" value="1"/>
</dbReference>
<keyword evidence="2 4" id="KW-0238">DNA-binding</keyword>
<feature type="domain" description="Tyr recombinase" evidence="6">
    <location>
        <begin position="167"/>
        <end position="348"/>
    </location>
</feature>
<dbReference type="InterPro" id="IPR044068">
    <property type="entry name" value="CB"/>
</dbReference>
<feature type="region of interest" description="Disordered" evidence="5">
    <location>
        <begin position="350"/>
        <end position="382"/>
    </location>
</feature>
<dbReference type="PROSITE" id="PS51898">
    <property type="entry name" value="TYR_RECOMBINASE"/>
    <property type="match status" value="1"/>
</dbReference>
<evidence type="ECO:0000256" key="2">
    <source>
        <dbReference type="ARBA" id="ARBA00023125"/>
    </source>
</evidence>
<dbReference type="InterPro" id="IPR050090">
    <property type="entry name" value="Tyrosine_recombinase_XerCD"/>
</dbReference>
<evidence type="ECO:0000313" key="8">
    <source>
        <dbReference type="EMBL" id="CAA9237919.1"/>
    </source>
</evidence>
<organism evidence="8">
    <name type="scientific">uncultured Chloroflexia bacterium</name>
    <dbReference type="NCBI Taxonomy" id="1672391"/>
    <lineage>
        <taxon>Bacteria</taxon>
        <taxon>Bacillati</taxon>
        <taxon>Chloroflexota</taxon>
        <taxon>Chloroflexia</taxon>
        <taxon>environmental samples</taxon>
    </lineage>
</organism>
<dbReference type="Gene3D" id="1.10.150.130">
    <property type="match status" value="1"/>
</dbReference>
<evidence type="ECO:0000256" key="5">
    <source>
        <dbReference type="SAM" id="MobiDB-lite"/>
    </source>
</evidence>
<gene>
    <name evidence="8" type="ORF">AVDCRST_MAG93-1181</name>
</gene>
<name>A0A6J4HZE1_9CHLR</name>
<evidence type="ECO:0000256" key="1">
    <source>
        <dbReference type="ARBA" id="ARBA00022908"/>
    </source>
</evidence>
<keyword evidence="3" id="KW-0233">DNA recombination</keyword>
<dbReference type="InterPro" id="IPR002104">
    <property type="entry name" value="Integrase_catalytic"/>
</dbReference>
<dbReference type="GO" id="GO:0006310">
    <property type="term" value="P:DNA recombination"/>
    <property type="evidence" value="ECO:0007669"/>
    <property type="project" value="UniProtKB-KW"/>
</dbReference>
<keyword evidence="1" id="KW-0229">DNA integration</keyword>
<dbReference type="InterPro" id="IPR011010">
    <property type="entry name" value="DNA_brk_join_enz"/>
</dbReference>
<feature type="domain" description="Core-binding (CB)" evidence="7">
    <location>
        <begin position="64"/>
        <end position="146"/>
    </location>
</feature>
<dbReference type="Pfam" id="PF14659">
    <property type="entry name" value="Phage_int_SAM_3"/>
    <property type="match status" value="1"/>
</dbReference>
<dbReference type="PANTHER" id="PTHR30349:SF91">
    <property type="entry name" value="INTA PROTEIN"/>
    <property type="match status" value="1"/>
</dbReference>
<dbReference type="InterPro" id="IPR013762">
    <property type="entry name" value="Integrase-like_cat_sf"/>
</dbReference>
<accession>A0A6J4HZE1</accession>
<dbReference type="AlphaFoldDB" id="A0A6J4HZE1"/>
<dbReference type="CDD" id="cd01189">
    <property type="entry name" value="INT_ICEBs1_C_like"/>
    <property type="match status" value="1"/>
</dbReference>
<dbReference type="EMBL" id="CADCTR010000398">
    <property type="protein sequence ID" value="CAA9237919.1"/>
    <property type="molecule type" value="Genomic_DNA"/>
</dbReference>
<dbReference type="GO" id="GO:0003677">
    <property type="term" value="F:DNA binding"/>
    <property type="evidence" value="ECO:0007669"/>
    <property type="project" value="UniProtKB-UniRule"/>
</dbReference>
<dbReference type="GO" id="GO:0015074">
    <property type="term" value="P:DNA integration"/>
    <property type="evidence" value="ECO:0007669"/>
    <property type="project" value="UniProtKB-KW"/>
</dbReference>
<sequence length="382" mass="42047">MAGRRRGRGEGSIYRRKDGRWVGQYEVNGKRRYVYGKTRKDVAGNLTKAIAERDAGLVFDAQNFSLADYLDLWLDSVSGTLAPNTVRRHEELARLHIGPVLGRVKLSKLDPLRVQAFYRSKLAEGLSAATVVKIHSTLSKSLKQAVRWGLIPLNVCASVTPPRVPRTEIEPLDARQMEALLEAAKGTDLHALWVLLATTGLRIGEALALRWDDLDLDARTMRVNRTVFRGEVSQPKTKSSRRTVKLSRLAVGALRQHHRAARFVFCTASGNPINVSNLRNRSWKRLLERADLPSATRLHDIRHSTATLLLSRGVPVKVVSEMLGHADVSITLSIYAHVLPDMQDGAADAMDDALGGTAPTQRRDQGVGRGAFAPTGPLGRSA</sequence>
<dbReference type="Pfam" id="PF00589">
    <property type="entry name" value="Phage_integrase"/>
    <property type="match status" value="1"/>
</dbReference>
<reference evidence="8" key="1">
    <citation type="submission" date="2020-02" db="EMBL/GenBank/DDBJ databases">
        <authorList>
            <person name="Meier V. D."/>
        </authorList>
    </citation>
    <scope>NUCLEOTIDE SEQUENCE</scope>
    <source>
        <strain evidence="8">AVDCRST_MAG93</strain>
    </source>
</reference>
<evidence type="ECO:0008006" key="9">
    <source>
        <dbReference type="Google" id="ProtNLM"/>
    </source>
</evidence>
<dbReference type="Gene3D" id="1.10.443.10">
    <property type="entry name" value="Intergrase catalytic core"/>
    <property type="match status" value="1"/>
</dbReference>
<dbReference type="SUPFAM" id="SSF56349">
    <property type="entry name" value="DNA breaking-rejoining enzymes"/>
    <property type="match status" value="1"/>
</dbReference>
<evidence type="ECO:0000256" key="3">
    <source>
        <dbReference type="ARBA" id="ARBA00023172"/>
    </source>
</evidence>
<evidence type="ECO:0000259" key="7">
    <source>
        <dbReference type="PROSITE" id="PS51900"/>
    </source>
</evidence>
<evidence type="ECO:0000259" key="6">
    <source>
        <dbReference type="PROSITE" id="PS51898"/>
    </source>
</evidence>
<dbReference type="InterPro" id="IPR004107">
    <property type="entry name" value="Integrase_SAM-like_N"/>
</dbReference>